<keyword evidence="3" id="KW-0378">Hydrolase</keyword>
<evidence type="ECO:0000313" key="3">
    <source>
        <dbReference type="EMBL" id="PSJ41612.1"/>
    </source>
</evidence>
<dbReference type="AlphaFoldDB" id="A0A2P7QUI4"/>
<dbReference type="SUPFAM" id="SSF53474">
    <property type="entry name" value="alpha/beta-Hydrolases"/>
    <property type="match status" value="1"/>
</dbReference>
<evidence type="ECO:0000256" key="1">
    <source>
        <dbReference type="SAM" id="SignalP"/>
    </source>
</evidence>
<dbReference type="PRINTS" id="PR00111">
    <property type="entry name" value="ABHYDROLASE"/>
</dbReference>
<dbReference type="RefSeq" id="WP_106511774.1">
    <property type="nucleotide sequence ID" value="NZ_PXYI01000002.1"/>
</dbReference>
<feature type="signal peptide" evidence="1">
    <location>
        <begin position="1"/>
        <end position="23"/>
    </location>
</feature>
<dbReference type="EMBL" id="PXYI01000002">
    <property type="protein sequence ID" value="PSJ41612.1"/>
    <property type="molecule type" value="Genomic_DNA"/>
</dbReference>
<dbReference type="OrthoDB" id="7172093at2"/>
<dbReference type="GO" id="GO:0016020">
    <property type="term" value="C:membrane"/>
    <property type="evidence" value="ECO:0007669"/>
    <property type="project" value="TreeGrafter"/>
</dbReference>
<name>A0A2P7QUI4_9SPHN</name>
<organism evidence="3 4">
    <name type="scientific">Allosphingosinicella deserti</name>
    <dbReference type="NCBI Taxonomy" id="2116704"/>
    <lineage>
        <taxon>Bacteria</taxon>
        <taxon>Pseudomonadati</taxon>
        <taxon>Pseudomonadota</taxon>
        <taxon>Alphaproteobacteria</taxon>
        <taxon>Sphingomonadales</taxon>
        <taxon>Sphingomonadaceae</taxon>
        <taxon>Allosphingosinicella</taxon>
    </lineage>
</organism>
<dbReference type="InterPro" id="IPR000073">
    <property type="entry name" value="AB_hydrolase_1"/>
</dbReference>
<dbReference type="PANTHER" id="PTHR43798:SF33">
    <property type="entry name" value="HYDROLASE, PUTATIVE (AFU_ORTHOLOGUE AFUA_2G14860)-RELATED"/>
    <property type="match status" value="1"/>
</dbReference>
<evidence type="ECO:0000259" key="2">
    <source>
        <dbReference type="Pfam" id="PF12697"/>
    </source>
</evidence>
<proteinExistence type="predicted"/>
<dbReference type="PANTHER" id="PTHR43798">
    <property type="entry name" value="MONOACYLGLYCEROL LIPASE"/>
    <property type="match status" value="1"/>
</dbReference>
<dbReference type="Gene3D" id="3.40.50.1820">
    <property type="entry name" value="alpha/beta hydrolase"/>
    <property type="match status" value="1"/>
</dbReference>
<dbReference type="InterPro" id="IPR050266">
    <property type="entry name" value="AB_hydrolase_sf"/>
</dbReference>
<dbReference type="InterPro" id="IPR029058">
    <property type="entry name" value="AB_hydrolase_fold"/>
</dbReference>
<dbReference type="GO" id="GO:0016787">
    <property type="term" value="F:hydrolase activity"/>
    <property type="evidence" value="ECO:0007669"/>
    <property type="project" value="UniProtKB-KW"/>
</dbReference>
<reference evidence="3 4" key="1">
    <citation type="submission" date="2018-03" db="EMBL/GenBank/DDBJ databases">
        <title>The draft genome of Sphingosinicella sp. GL-C-18.</title>
        <authorList>
            <person name="Liu L."/>
            <person name="Li L."/>
            <person name="Liang L."/>
            <person name="Zhang X."/>
            <person name="Wang T."/>
        </authorList>
    </citation>
    <scope>NUCLEOTIDE SEQUENCE [LARGE SCALE GENOMIC DNA]</scope>
    <source>
        <strain evidence="3 4">GL-C-18</strain>
    </source>
</reference>
<keyword evidence="1" id="KW-0732">Signal</keyword>
<gene>
    <name evidence="3" type="ORF">C7I55_04725</name>
</gene>
<feature type="domain" description="AB hydrolase-1" evidence="2">
    <location>
        <begin position="51"/>
        <end position="279"/>
    </location>
</feature>
<dbReference type="Pfam" id="PF12697">
    <property type="entry name" value="Abhydrolase_6"/>
    <property type="match status" value="1"/>
</dbReference>
<dbReference type="Proteomes" id="UP000241167">
    <property type="component" value="Unassembled WGS sequence"/>
</dbReference>
<sequence length="287" mass="29733">MRFTPILAAALAALLAVPQVAVAQNAVTRPAARPFTSDRITVEVIGSGPDVVLIPGLTAGSDIWRGTVAAVPGYRYHLVQVSGFAGTPVRGNARGPVVAPLAAEIARYVETKGLSRPAIVGHSMGGTLAMTIASIYPTRIGKAMVVDMLPQPAGIVGSSASGVRGLADALRGLSGSEDGRRLIASAIRMFGNADSDERPSDPDLVARATHELAVADLGPALPKIHAPLTVVYASPDAAQGAGIDRTYGVAYARKKGVRLVRINGSGHMIMYDQPAKFRATLKGFLAQ</sequence>
<comment type="caution">
    <text evidence="3">The sequence shown here is derived from an EMBL/GenBank/DDBJ whole genome shotgun (WGS) entry which is preliminary data.</text>
</comment>
<feature type="chain" id="PRO_5015179975" evidence="1">
    <location>
        <begin position="24"/>
        <end position="287"/>
    </location>
</feature>
<accession>A0A2P7QUI4</accession>
<protein>
    <submittedName>
        <fullName evidence="3">Alpha/beta hydrolase</fullName>
    </submittedName>
</protein>
<evidence type="ECO:0000313" key="4">
    <source>
        <dbReference type="Proteomes" id="UP000241167"/>
    </source>
</evidence>
<keyword evidence="4" id="KW-1185">Reference proteome</keyword>